<dbReference type="InterPro" id="IPR016181">
    <property type="entry name" value="Acyl_CoA_acyltransferase"/>
</dbReference>
<evidence type="ECO:0000313" key="2">
    <source>
        <dbReference type="EMBL" id="BCI63568.1"/>
    </source>
</evidence>
<proteinExistence type="predicted"/>
<gene>
    <name evidence="2" type="ORF">Cop2CBH44_19210</name>
</gene>
<dbReference type="AlphaFoldDB" id="A0A7G1HZD7"/>
<reference evidence="3" key="1">
    <citation type="submission" date="2020-07" db="EMBL/GenBank/DDBJ databases">
        <title>Complete genome sequencing of Coprobacter sp. strain 2CBH44.</title>
        <authorList>
            <person name="Sakamoto M."/>
            <person name="Murakami T."/>
            <person name="Mori H."/>
        </authorList>
    </citation>
    <scope>NUCLEOTIDE SEQUENCE [LARGE SCALE GENOMIC DNA]</scope>
    <source>
        <strain evidence="3">2CBH44</strain>
    </source>
</reference>
<dbReference type="EMBL" id="AP023322">
    <property type="protein sequence ID" value="BCI63568.1"/>
    <property type="molecule type" value="Genomic_DNA"/>
</dbReference>
<dbReference type="RefSeq" id="WP_021930005.1">
    <property type="nucleotide sequence ID" value="NZ_AP023322.1"/>
</dbReference>
<feature type="domain" description="N-acetyltransferase" evidence="1">
    <location>
        <begin position="17"/>
        <end position="159"/>
    </location>
</feature>
<evidence type="ECO:0000259" key="1">
    <source>
        <dbReference type="PROSITE" id="PS51186"/>
    </source>
</evidence>
<keyword evidence="2" id="KW-0808">Transferase</keyword>
<evidence type="ECO:0000313" key="3">
    <source>
        <dbReference type="Proteomes" id="UP000594042"/>
    </source>
</evidence>
<accession>A0A7G1HZD7</accession>
<protein>
    <submittedName>
        <fullName evidence="2">N-acetyltransferase</fullName>
    </submittedName>
</protein>
<keyword evidence="3" id="KW-1185">Reference proteome</keyword>
<dbReference type="PROSITE" id="PS51186">
    <property type="entry name" value="GNAT"/>
    <property type="match status" value="1"/>
</dbReference>
<dbReference type="Proteomes" id="UP000594042">
    <property type="component" value="Chromosome"/>
</dbReference>
<dbReference type="Gene3D" id="3.40.630.30">
    <property type="match status" value="1"/>
</dbReference>
<dbReference type="SUPFAM" id="SSF55729">
    <property type="entry name" value="Acyl-CoA N-acyltransferases (Nat)"/>
    <property type="match status" value="1"/>
</dbReference>
<organism evidence="2 3">
    <name type="scientific">Coprobacter secundus subsp. similis</name>
    <dbReference type="NCBI Taxonomy" id="2751153"/>
    <lineage>
        <taxon>Bacteria</taxon>
        <taxon>Pseudomonadati</taxon>
        <taxon>Bacteroidota</taxon>
        <taxon>Bacteroidia</taxon>
        <taxon>Bacteroidales</taxon>
        <taxon>Barnesiellaceae</taxon>
        <taxon>Coprobacter</taxon>
    </lineage>
</organism>
<dbReference type="KEGG" id="copr:Cop2CBH44_19210"/>
<dbReference type="GO" id="GO:0016747">
    <property type="term" value="F:acyltransferase activity, transferring groups other than amino-acyl groups"/>
    <property type="evidence" value="ECO:0007669"/>
    <property type="project" value="InterPro"/>
</dbReference>
<dbReference type="Pfam" id="PF13508">
    <property type="entry name" value="Acetyltransf_7"/>
    <property type="match status" value="1"/>
</dbReference>
<sequence length="180" mass="20876">MELSHTTSNNDNILRTINIQKILFDKEQFIPLLSIADPSVNMIQSYLFKGELYVLFSNGQAISAAVIISVGDKEFELKNLSTLYNRQKKGYGSILLTKILELYNNADKIWVGTGSPGINKEEFYQISFYKRFGFEYVYTIKDFFKNNYLEPIYEYNGLQCIDMVYLSYTPSHHNKKSDKP</sequence>
<name>A0A7G1HZD7_9BACT</name>
<dbReference type="InterPro" id="IPR000182">
    <property type="entry name" value="GNAT_dom"/>
</dbReference>